<dbReference type="OrthoDB" id="5335493at2759"/>
<name>M2VCZ3_COCH5</name>
<keyword evidence="2" id="KW-1185">Reference proteome</keyword>
<organism evidence="1 2">
    <name type="scientific">Cochliobolus heterostrophus (strain C5 / ATCC 48332 / race O)</name>
    <name type="common">Southern corn leaf blight fungus</name>
    <name type="synonym">Bipolaris maydis</name>
    <dbReference type="NCBI Taxonomy" id="701091"/>
    <lineage>
        <taxon>Eukaryota</taxon>
        <taxon>Fungi</taxon>
        <taxon>Dikarya</taxon>
        <taxon>Ascomycota</taxon>
        <taxon>Pezizomycotina</taxon>
        <taxon>Dothideomycetes</taxon>
        <taxon>Pleosporomycetidae</taxon>
        <taxon>Pleosporales</taxon>
        <taxon>Pleosporineae</taxon>
        <taxon>Pleosporaceae</taxon>
        <taxon>Bipolaris</taxon>
    </lineage>
</organism>
<evidence type="ECO:0000313" key="2">
    <source>
        <dbReference type="Proteomes" id="UP000016936"/>
    </source>
</evidence>
<dbReference type="eggNOG" id="ENOG502T1FV">
    <property type="taxonomic scope" value="Eukaryota"/>
</dbReference>
<reference evidence="2" key="2">
    <citation type="journal article" date="2013" name="PLoS Genet.">
        <title>Comparative genome structure, secondary metabolite, and effector coding capacity across Cochliobolus pathogens.</title>
        <authorList>
            <person name="Condon B.J."/>
            <person name="Leng Y."/>
            <person name="Wu D."/>
            <person name="Bushley K.E."/>
            <person name="Ohm R.A."/>
            <person name="Otillar R."/>
            <person name="Martin J."/>
            <person name="Schackwitz W."/>
            <person name="Grimwood J."/>
            <person name="MohdZainudin N."/>
            <person name="Xue C."/>
            <person name="Wang R."/>
            <person name="Manning V.A."/>
            <person name="Dhillon B."/>
            <person name="Tu Z.J."/>
            <person name="Steffenson B.J."/>
            <person name="Salamov A."/>
            <person name="Sun H."/>
            <person name="Lowry S."/>
            <person name="LaButti K."/>
            <person name="Han J."/>
            <person name="Copeland A."/>
            <person name="Lindquist E."/>
            <person name="Barry K."/>
            <person name="Schmutz J."/>
            <person name="Baker S.E."/>
            <person name="Ciuffetti L.M."/>
            <person name="Grigoriev I.V."/>
            <person name="Zhong S."/>
            <person name="Turgeon B.G."/>
        </authorList>
    </citation>
    <scope>NUCLEOTIDE SEQUENCE [LARGE SCALE GENOMIC DNA]</scope>
    <source>
        <strain evidence="2">C5 / ATCC 48332 / race O</strain>
    </source>
</reference>
<dbReference type="Proteomes" id="UP000016936">
    <property type="component" value="Unassembled WGS sequence"/>
</dbReference>
<proteinExistence type="predicted"/>
<sequence length="484" mass="55884">MPEGTSGETKAKASCKPQLLSDRVITILDDFIKEQRKRDFSFLAKYSHCHENANSLLEVEQASQSDIAAIKKKDDDFENTGWYTFTEPIHNLRRTVAISILDQDDIKIETMTIGTGASNMRDAASWICDTYCTNFQKTWPKKFSVVQYEEQRKWWAITGKFFKLLQLPLELREEIYRHVMEPVVVPDVVTEGTRRFIFGVGHSLGPASVAERNRDPEVPRPNLNIIYVNKQVGRESSAVACRESIKRFSALRSYLGRGPRLFMLRIWQHALSMPRELALQTGFLRHIQLEMDAMEYFACIGIYPNNRYPLRTQAPHTMKLTELALLHGLQTLDLRFISPKHRLARCPWAMASSQRRPHSCQKNWIEFWIVMAWDTLRNLRTTKAVRISLSGCVKTSTVDFWGPRLNAVGDVDTEMVESMKQRIKEEILLRSHKREVLFPCHCTYPCAGTSADLPVNFKDDEDPQLESVEGWQGILDKAYWDFDD</sequence>
<dbReference type="AlphaFoldDB" id="M2VCZ3"/>
<reference evidence="1 2" key="1">
    <citation type="journal article" date="2012" name="PLoS Pathog.">
        <title>Diverse lifestyles and strategies of plant pathogenesis encoded in the genomes of eighteen Dothideomycetes fungi.</title>
        <authorList>
            <person name="Ohm R.A."/>
            <person name="Feau N."/>
            <person name="Henrissat B."/>
            <person name="Schoch C.L."/>
            <person name="Horwitz B.A."/>
            <person name="Barry K.W."/>
            <person name="Condon B.J."/>
            <person name="Copeland A.C."/>
            <person name="Dhillon B."/>
            <person name="Glaser F."/>
            <person name="Hesse C.N."/>
            <person name="Kosti I."/>
            <person name="LaButti K."/>
            <person name="Lindquist E.A."/>
            <person name="Lucas S."/>
            <person name="Salamov A.A."/>
            <person name="Bradshaw R.E."/>
            <person name="Ciuffetti L."/>
            <person name="Hamelin R.C."/>
            <person name="Kema G.H.J."/>
            <person name="Lawrence C."/>
            <person name="Scott J.A."/>
            <person name="Spatafora J.W."/>
            <person name="Turgeon B.G."/>
            <person name="de Wit P.J.G.M."/>
            <person name="Zhong S."/>
            <person name="Goodwin S.B."/>
            <person name="Grigoriev I.V."/>
        </authorList>
    </citation>
    <scope>NUCLEOTIDE SEQUENCE [LARGE SCALE GENOMIC DNA]</scope>
    <source>
        <strain evidence="2">C5 / ATCC 48332 / race O</strain>
    </source>
</reference>
<accession>M2VCZ3</accession>
<evidence type="ECO:0000313" key="1">
    <source>
        <dbReference type="EMBL" id="EMD97867.1"/>
    </source>
</evidence>
<dbReference type="OMA" id="SCQKKWI"/>
<protein>
    <submittedName>
        <fullName evidence="1">Uncharacterized protein</fullName>
    </submittedName>
</protein>
<dbReference type="EMBL" id="KB445569">
    <property type="protein sequence ID" value="EMD97867.1"/>
    <property type="molecule type" value="Genomic_DNA"/>
</dbReference>
<gene>
    <name evidence="1" type="ORF">COCHEDRAFT_1165235</name>
</gene>
<dbReference type="HOGENOM" id="CLU_563980_0_0_1"/>